<dbReference type="RefSeq" id="XP_028468933.1">
    <property type="nucleotide sequence ID" value="XM_028607856.1"/>
</dbReference>
<keyword evidence="6 8" id="KW-0472">Membrane</keyword>
<evidence type="ECO:0000256" key="7">
    <source>
        <dbReference type="SAM" id="MobiDB-lite"/>
    </source>
</evidence>
<evidence type="ECO:0000313" key="10">
    <source>
        <dbReference type="EMBL" id="ROT41127.1"/>
    </source>
</evidence>
<dbReference type="AlphaFoldDB" id="A0A3N2Q322"/>
<dbReference type="PIRSF" id="PIRSF006060">
    <property type="entry name" value="AA_transporter"/>
    <property type="match status" value="1"/>
</dbReference>
<dbReference type="InterPro" id="IPR004840">
    <property type="entry name" value="Amino_acid_permease_CS"/>
</dbReference>
<evidence type="ECO:0000256" key="4">
    <source>
        <dbReference type="ARBA" id="ARBA00022970"/>
    </source>
</evidence>
<feature type="transmembrane region" description="Helical" evidence="8">
    <location>
        <begin position="233"/>
        <end position="254"/>
    </location>
</feature>
<evidence type="ECO:0000256" key="3">
    <source>
        <dbReference type="ARBA" id="ARBA00022692"/>
    </source>
</evidence>
<evidence type="ECO:0000256" key="1">
    <source>
        <dbReference type="ARBA" id="ARBA00004141"/>
    </source>
</evidence>
<dbReference type="FunFam" id="1.20.1740.10:FF:000001">
    <property type="entry name" value="Amino acid permease"/>
    <property type="match status" value="1"/>
</dbReference>
<feature type="transmembrane region" description="Helical" evidence="8">
    <location>
        <begin position="193"/>
        <end position="213"/>
    </location>
</feature>
<feature type="transmembrane region" description="Helical" evidence="8">
    <location>
        <begin position="444"/>
        <end position="465"/>
    </location>
</feature>
<keyword evidence="3 8" id="KW-0812">Transmembrane</keyword>
<evidence type="ECO:0000256" key="2">
    <source>
        <dbReference type="ARBA" id="ARBA00022448"/>
    </source>
</evidence>
<keyword evidence="2" id="KW-0813">Transport</keyword>
<keyword evidence="4" id="KW-0029">Amino-acid transport</keyword>
<dbReference type="GO" id="GO:0016020">
    <property type="term" value="C:membrane"/>
    <property type="evidence" value="ECO:0007669"/>
    <property type="project" value="UniProtKB-SubCell"/>
</dbReference>
<dbReference type="PANTHER" id="PTHR43341:SF1">
    <property type="entry name" value="GENERAL AMINO-ACID PERMEASE GAP1"/>
    <property type="match status" value="1"/>
</dbReference>
<dbReference type="PROSITE" id="PS00218">
    <property type="entry name" value="AMINO_ACID_PERMEASE_1"/>
    <property type="match status" value="1"/>
</dbReference>
<organism evidence="10 11">
    <name type="scientific">Sodiomyces alkalinus (strain CBS 110278 / VKM F-3762 / F11)</name>
    <name type="common">Alkaliphilic filamentous fungus</name>
    <dbReference type="NCBI Taxonomy" id="1314773"/>
    <lineage>
        <taxon>Eukaryota</taxon>
        <taxon>Fungi</taxon>
        <taxon>Dikarya</taxon>
        <taxon>Ascomycota</taxon>
        <taxon>Pezizomycotina</taxon>
        <taxon>Sordariomycetes</taxon>
        <taxon>Hypocreomycetidae</taxon>
        <taxon>Glomerellales</taxon>
        <taxon>Plectosphaerellaceae</taxon>
        <taxon>Sodiomyces</taxon>
    </lineage>
</organism>
<feature type="domain" description="Amino acid permease/ SLC12A" evidence="9">
    <location>
        <begin position="50"/>
        <end position="502"/>
    </location>
</feature>
<accession>A0A3N2Q322</accession>
<dbReference type="EMBL" id="ML119052">
    <property type="protein sequence ID" value="ROT41127.1"/>
    <property type="molecule type" value="Genomic_DNA"/>
</dbReference>
<evidence type="ECO:0000256" key="6">
    <source>
        <dbReference type="ARBA" id="ARBA00023136"/>
    </source>
</evidence>
<feature type="region of interest" description="Disordered" evidence="7">
    <location>
        <begin position="1"/>
        <end position="39"/>
    </location>
</feature>
<dbReference type="Pfam" id="PF00324">
    <property type="entry name" value="AA_permease"/>
    <property type="match status" value="1"/>
</dbReference>
<name>A0A3N2Q322_SODAK</name>
<feature type="transmembrane region" description="Helical" evidence="8">
    <location>
        <begin position="401"/>
        <end position="424"/>
    </location>
</feature>
<feature type="transmembrane region" description="Helical" evidence="8">
    <location>
        <begin position="80"/>
        <end position="101"/>
    </location>
</feature>
<gene>
    <name evidence="10" type="ORF">SODALDRAFT_272791</name>
</gene>
<feature type="compositionally biased region" description="Low complexity" evidence="7">
    <location>
        <begin position="16"/>
        <end position="31"/>
    </location>
</feature>
<protein>
    <submittedName>
        <fullName evidence="10">Amino acid permease</fullName>
    </submittedName>
</protein>
<feature type="transmembrane region" description="Helical" evidence="8">
    <location>
        <begin position="51"/>
        <end position="74"/>
    </location>
</feature>
<dbReference type="InterPro" id="IPR050524">
    <property type="entry name" value="APC_YAT"/>
</dbReference>
<comment type="subcellular location">
    <subcellularLocation>
        <location evidence="1">Membrane</location>
        <topology evidence="1">Multi-pass membrane protein</topology>
    </subcellularLocation>
</comment>
<keyword evidence="5 8" id="KW-1133">Transmembrane helix</keyword>
<dbReference type="OrthoDB" id="3900342at2759"/>
<dbReference type="STRING" id="1314773.A0A3N2Q322"/>
<feature type="transmembrane region" description="Helical" evidence="8">
    <location>
        <begin position="328"/>
        <end position="352"/>
    </location>
</feature>
<dbReference type="Proteomes" id="UP000272025">
    <property type="component" value="Unassembled WGS sequence"/>
</dbReference>
<feature type="transmembrane region" description="Helical" evidence="8">
    <location>
        <begin position="485"/>
        <end position="500"/>
    </location>
</feature>
<feature type="transmembrane region" description="Helical" evidence="8">
    <location>
        <begin position="275"/>
        <end position="294"/>
    </location>
</feature>
<dbReference type="GO" id="GO:0015171">
    <property type="term" value="F:amino acid transmembrane transporter activity"/>
    <property type="evidence" value="ECO:0007669"/>
    <property type="project" value="TreeGrafter"/>
</dbReference>
<evidence type="ECO:0000259" key="9">
    <source>
        <dbReference type="Pfam" id="PF00324"/>
    </source>
</evidence>
<keyword evidence="11" id="KW-1185">Reference proteome</keyword>
<dbReference type="Gene3D" id="1.20.1740.10">
    <property type="entry name" value="Amino acid/polyamine transporter I"/>
    <property type="match status" value="1"/>
</dbReference>
<feature type="compositionally biased region" description="Polar residues" evidence="7">
    <location>
        <begin position="1"/>
        <end position="14"/>
    </location>
</feature>
<feature type="transmembrane region" description="Helical" evidence="8">
    <location>
        <begin position="372"/>
        <end position="389"/>
    </location>
</feature>
<dbReference type="InterPro" id="IPR004841">
    <property type="entry name" value="AA-permease/SLC12A_dom"/>
</dbReference>
<feature type="transmembrane region" description="Helical" evidence="8">
    <location>
        <begin position="161"/>
        <end position="181"/>
    </location>
</feature>
<evidence type="ECO:0000256" key="5">
    <source>
        <dbReference type="ARBA" id="ARBA00022989"/>
    </source>
</evidence>
<dbReference type="PANTHER" id="PTHR43341">
    <property type="entry name" value="AMINO ACID PERMEASE"/>
    <property type="match status" value="1"/>
</dbReference>
<feature type="transmembrane region" description="Helical" evidence="8">
    <location>
        <begin position="122"/>
        <end position="141"/>
    </location>
</feature>
<reference evidence="10 11" key="1">
    <citation type="journal article" date="2018" name="Mol. Ecol.">
        <title>The obligate alkalophilic soda-lake fungus Sodiomyces alkalinus has shifted to a protein diet.</title>
        <authorList>
            <person name="Grum-Grzhimaylo A.A."/>
            <person name="Falkoski D.L."/>
            <person name="van den Heuvel J."/>
            <person name="Valero-Jimenez C.A."/>
            <person name="Min B."/>
            <person name="Choi I.G."/>
            <person name="Lipzen A."/>
            <person name="Daum C.G."/>
            <person name="Aanen D.K."/>
            <person name="Tsang A."/>
            <person name="Henrissat B."/>
            <person name="Bilanenko E.N."/>
            <person name="de Vries R.P."/>
            <person name="van Kan J.A.L."/>
            <person name="Grigoriev I.V."/>
            <person name="Debets A.J.M."/>
        </authorList>
    </citation>
    <scope>NUCLEOTIDE SEQUENCE [LARGE SCALE GENOMIC DNA]</scope>
    <source>
        <strain evidence="10 11">F11</strain>
    </source>
</reference>
<evidence type="ECO:0000313" key="11">
    <source>
        <dbReference type="Proteomes" id="UP000272025"/>
    </source>
</evidence>
<evidence type="ECO:0000256" key="8">
    <source>
        <dbReference type="SAM" id="Phobius"/>
    </source>
</evidence>
<dbReference type="GeneID" id="39576334"/>
<proteinExistence type="predicted"/>
<sequence length="552" mass="59096">MPIEATSSGTSQDAAPSPSSGPSSSPTLDSGDGSGDGSGDKLRRNISIRHMIFIALGGSIGAGLFVGSGAALSAGGPLSLVLNFSIVGFGVTCTMGSLGELAATFPVAGSFYEYSRRFVSEAWGFAMGWTFVLNWLIIFPFEITCIVSQVKFWGDRMLPAFIITPLLATLIATSFLGSRWYGELEHAFGIGKALALVIFIFMALCIIGGGVSSDPRQGTGISFWQDGLATRNGFPGFMLVFRVAGMSYGGTELLGMTAAECNNPKKALPLATKVTFFRILVFYILTLLLLGFVVPADDPRLASTGKGAQVSPFTLAAQIAGIRHLPTFFNVFIIVALVSMANASIFASSRAFQALCQHGMGPRWGATVKWGVPRWGIVLAFAFGTLAYVTVAPGGGAIFDWLLSLSGACNYYTWASICLSHIRFRRGWRAQGRGIGELLWSSPFGVWGSWVGLCTCVFALLANVIPAILPISGKHHAVDIVRDNIGPIMPWIWFLGYFFWSKRRGAQPQPQPLLVHPMEMDITSGVRLNEDVPFSGEMGIVGQPKNVPISQV</sequence>